<evidence type="ECO:0000256" key="5">
    <source>
        <dbReference type="SAM" id="Phobius"/>
    </source>
</evidence>
<feature type="repeat" description="WD" evidence="3">
    <location>
        <begin position="798"/>
        <end position="831"/>
    </location>
</feature>
<dbReference type="PROSITE" id="PS50082">
    <property type="entry name" value="WD_REPEATS_2"/>
    <property type="match status" value="11"/>
</dbReference>
<feature type="repeat" description="WD" evidence="3">
    <location>
        <begin position="1046"/>
        <end position="1081"/>
    </location>
</feature>
<dbReference type="Pfam" id="PF20703">
    <property type="entry name" value="nSTAND1"/>
    <property type="match status" value="1"/>
</dbReference>
<dbReference type="SUPFAM" id="SSF52540">
    <property type="entry name" value="P-loop containing nucleoside triphosphate hydrolases"/>
    <property type="match status" value="1"/>
</dbReference>
<feature type="repeat" description="WD" evidence="3">
    <location>
        <begin position="707"/>
        <end position="748"/>
    </location>
</feature>
<dbReference type="PROSITE" id="PS50294">
    <property type="entry name" value="WD_REPEATS_REGION"/>
    <property type="match status" value="10"/>
</dbReference>
<feature type="transmembrane region" description="Helical" evidence="5">
    <location>
        <begin position="532"/>
        <end position="551"/>
    </location>
</feature>
<evidence type="ECO:0000256" key="2">
    <source>
        <dbReference type="ARBA" id="ARBA00022737"/>
    </source>
</evidence>
<feature type="repeat" description="WD" evidence="3">
    <location>
        <begin position="755"/>
        <end position="796"/>
    </location>
</feature>
<feature type="repeat" description="WD" evidence="3">
    <location>
        <begin position="840"/>
        <end position="881"/>
    </location>
</feature>
<evidence type="ECO:0000256" key="3">
    <source>
        <dbReference type="PROSITE-ProRule" id="PRU00221"/>
    </source>
</evidence>
<evidence type="ECO:0000313" key="7">
    <source>
        <dbReference type="EMBL" id="MFI1460306.1"/>
    </source>
</evidence>
<dbReference type="PANTHER" id="PTHR19879">
    <property type="entry name" value="TRANSCRIPTION INITIATION FACTOR TFIID"/>
    <property type="match status" value="1"/>
</dbReference>
<dbReference type="InterPro" id="IPR001680">
    <property type="entry name" value="WD40_rpt"/>
</dbReference>
<keyword evidence="5" id="KW-0472">Membrane</keyword>
<feature type="domain" description="Novel STAND NTPase 1" evidence="6">
    <location>
        <begin position="63"/>
        <end position="478"/>
    </location>
</feature>
<protein>
    <recommendedName>
        <fullName evidence="6">Novel STAND NTPase 1 domain-containing protein</fullName>
    </recommendedName>
</protein>
<dbReference type="PRINTS" id="PR00320">
    <property type="entry name" value="GPROTEINBRPT"/>
</dbReference>
<evidence type="ECO:0000256" key="4">
    <source>
        <dbReference type="SAM" id="MobiDB-lite"/>
    </source>
</evidence>
<keyword evidence="8" id="KW-1185">Reference proteome</keyword>
<gene>
    <name evidence="7" type="ORF">ACH4WX_06235</name>
</gene>
<feature type="repeat" description="WD" evidence="3">
    <location>
        <begin position="664"/>
        <end position="697"/>
    </location>
</feature>
<keyword evidence="1 3" id="KW-0853">WD repeat</keyword>
<dbReference type="SMART" id="SM00320">
    <property type="entry name" value="WD40"/>
    <property type="match status" value="13"/>
</dbReference>
<sequence length="1281" mass="135736">MGTDQNDAAGADSGTGWVLDARGGQGMQFGHYNTQVNIDARTWITDAVRAPLRDKISGAIESPYRGLKCYTEHDAALFFGRESAIDAVLEVLSQRVREPAILLVSGVSGAGKSSLLRAGVVPRLRATGLKGTAGAHEWPCLLFTPGKDPLDALAGSIAQAAQVSASAVRRDLDIDPAGFALTAAQAAGPPEAAGGAPGRRALLVIDQFEQLFTQCGDNTQRAGFVTALQAAVVAKAALVVLVVRADFESRCEDYPQLIDAVQNRYRVTAMTDEQLAMAITEPAKQAGYRVDDDLRDRLLREIRSRTIGTTETGGQIPSVAGVLPLLSHALDTAWRARAGNTLTVADYERSGRIGGAVARSASRTFNALPDHRRVVARQVFTRLAVAAGDGTDTADCVPRTDLARIPGSRADVDAVLEAFAAERLLTLGSGTVEVSHEIVLREWPLLRDVWLAETHNTRAVCTRLRTAAAEWNSRGHDAAYLYSGSVLDTAVAAADRVAAAPGRYPELGDTEHEFLAAATRAGKRRTRQNRTAAGAVLLLIVVLTATMITAFDLREREAVQRELAVVRDLISQSELLATGDPFGSKLSAVAAWRLSESREAEAAMLKAAANPHLAVLASQNGPVNGVAFSPKDGTLATTAGDSANEDERLRLWGVAGHKKIDEPLTGHTRFAWAVAFSPDGSKLATSSDDGVVLLWDVAGRKQIGGPLTGHRGGVYAVAFSPDGSTLATGGWDNTVRLWDTAAHKQIGDALTGHDERGALSGVVAVAFSFDGSKLATGGEDGTVRLWDVTSRKQIGAPLTGHTGAVRTVVFGAESSKLVTSGDDGTVRLWDVAGHKQDGALTGHPGAIRAMAFHHDHRTLVTGGEDGTVRLWDVKDRTQIGAPLTGHTGAVRAVAFDRDSHTLATGSTDGTVRLWDAASRGIPNPLIGLTDGGKGVRAMAFSSDGSIGTGEDIPSEDAPSEGDNGEVQRWNTESSTPIPLTRNTSVTVDSYRGVRAVAFNNDGSMLAIGDHHTAWLWNITDQQQSGDPLTDYEDDYDYYDYYDDHPVNSVAFSPDGSKLATGGDNDQQVRLWDVADHELITTFTGHKGQIHSAAFNHDGSMLATGSDDGTVRLWDVASRNPDSIRVLPVPGGRVGAVAFSTDGSMLATGSKDGVARLWDTADLTQIGDPLTGHNGPVRVVAFSGDSSILATGSEDHTARLWAVGSQQQIGDPLTGHNGPVLAVAFIRDGSMLTGGGDGTVRRWDTGFLADPLHFLCTWADGNFTPDAWNHYITGAEYQQPCR</sequence>
<keyword evidence="5" id="KW-0812">Transmembrane</keyword>
<evidence type="ECO:0000256" key="1">
    <source>
        <dbReference type="ARBA" id="ARBA00022574"/>
    </source>
</evidence>
<feature type="compositionally biased region" description="Polar residues" evidence="4">
    <location>
        <begin position="968"/>
        <end position="980"/>
    </location>
</feature>
<feature type="region of interest" description="Disordered" evidence="4">
    <location>
        <begin position="939"/>
        <end position="980"/>
    </location>
</feature>
<feature type="repeat" description="WD" evidence="3">
    <location>
        <begin position="1133"/>
        <end position="1158"/>
    </location>
</feature>
<dbReference type="InterPro" id="IPR011047">
    <property type="entry name" value="Quinoprotein_ADH-like_sf"/>
</dbReference>
<dbReference type="PANTHER" id="PTHR19879:SF9">
    <property type="entry name" value="TRANSCRIPTION INITIATION FACTOR TFIID SUBUNIT 5"/>
    <property type="match status" value="1"/>
</dbReference>
<accession>A0ABW7TGY6</accession>
<dbReference type="SUPFAM" id="SSF50978">
    <property type="entry name" value="WD40 repeat-like"/>
    <property type="match status" value="1"/>
</dbReference>
<dbReference type="InterPro" id="IPR019775">
    <property type="entry name" value="WD40_repeat_CS"/>
</dbReference>
<name>A0ABW7TGY6_9NOCA</name>
<dbReference type="InterPro" id="IPR020472">
    <property type="entry name" value="WD40_PAC1"/>
</dbReference>
<dbReference type="SUPFAM" id="SSF50998">
    <property type="entry name" value="Quinoprotein alcohol dehydrogenase-like"/>
    <property type="match status" value="1"/>
</dbReference>
<feature type="repeat" description="WD" evidence="3">
    <location>
        <begin position="1082"/>
        <end position="1123"/>
    </location>
</feature>
<feature type="repeat" description="WD" evidence="3">
    <location>
        <begin position="1169"/>
        <end position="1210"/>
    </location>
</feature>
<organism evidence="7 8">
    <name type="scientific">Nocardia carnea</name>
    <dbReference type="NCBI Taxonomy" id="37328"/>
    <lineage>
        <taxon>Bacteria</taxon>
        <taxon>Bacillati</taxon>
        <taxon>Actinomycetota</taxon>
        <taxon>Actinomycetes</taxon>
        <taxon>Mycobacteriales</taxon>
        <taxon>Nocardiaceae</taxon>
        <taxon>Nocardia</taxon>
    </lineage>
</organism>
<dbReference type="Pfam" id="PF00400">
    <property type="entry name" value="WD40"/>
    <property type="match status" value="11"/>
</dbReference>
<keyword evidence="5" id="KW-1133">Transmembrane helix</keyword>
<feature type="repeat" description="WD" evidence="3">
    <location>
        <begin position="1212"/>
        <end position="1243"/>
    </location>
</feature>
<feature type="compositionally biased region" description="Acidic residues" evidence="4">
    <location>
        <begin position="952"/>
        <end position="963"/>
    </location>
</feature>
<dbReference type="CDD" id="cd00200">
    <property type="entry name" value="WD40"/>
    <property type="match status" value="2"/>
</dbReference>
<dbReference type="EMBL" id="JBIRUQ010000001">
    <property type="protein sequence ID" value="MFI1460306.1"/>
    <property type="molecule type" value="Genomic_DNA"/>
</dbReference>
<reference evidence="7 8" key="1">
    <citation type="submission" date="2024-10" db="EMBL/GenBank/DDBJ databases">
        <title>The Natural Products Discovery Center: Release of the First 8490 Sequenced Strains for Exploring Actinobacteria Biosynthetic Diversity.</title>
        <authorList>
            <person name="Kalkreuter E."/>
            <person name="Kautsar S.A."/>
            <person name="Yang D."/>
            <person name="Bader C.D."/>
            <person name="Teijaro C.N."/>
            <person name="Fluegel L."/>
            <person name="Davis C.M."/>
            <person name="Simpson J.R."/>
            <person name="Lauterbach L."/>
            <person name="Steele A.D."/>
            <person name="Gui C."/>
            <person name="Meng S."/>
            <person name="Li G."/>
            <person name="Viehrig K."/>
            <person name="Ye F."/>
            <person name="Su P."/>
            <person name="Kiefer A.F."/>
            <person name="Nichols A."/>
            <person name="Cepeda A.J."/>
            <person name="Yan W."/>
            <person name="Fan B."/>
            <person name="Jiang Y."/>
            <person name="Adhikari A."/>
            <person name="Zheng C.-J."/>
            <person name="Schuster L."/>
            <person name="Cowan T.M."/>
            <person name="Smanski M.J."/>
            <person name="Chevrette M.G."/>
            <person name="De Carvalho L.P.S."/>
            <person name="Shen B."/>
        </authorList>
    </citation>
    <scope>NUCLEOTIDE SEQUENCE [LARGE SCALE GENOMIC DNA]</scope>
    <source>
        <strain evidence="7 8">NPDC020568</strain>
    </source>
</reference>
<evidence type="ECO:0000313" key="8">
    <source>
        <dbReference type="Proteomes" id="UP001611263"/>
    </source>
</evidence>
<dbReference type="InterPro" id="IPR036322">
    <property type="entry name" value="WD40_repeat_dom_sf"/>
</dbReference>
<comment type="caution">
    <text evidence="7">The sequence shown here is derived from an EMBL/GenBank/DDBJ whole genome shotgun (WGS) entry which is preliminary data.</text>
</comment>
<dbReference type="Proteomes" id="UP001611263">
    <property type="component" value="Unassembled WGS sequence"/>
</dbReference>
<dbReference type="InterPro" id="IPR015943">
    <property type="entry name" value="WD40/YVTN_repeat-like_dom_sf"/>
</dbReference>
<dbReference type="Gene3D" id="2.130.10.10">
    <property type="entry name" value="YVTN repeat-like/Quinoprotein amine dehydrogenase"/>
    <property type="match status" value="4"/>
</dbReference>
<keyword evidence="2" id="KW-0677">Repeat</keyword>
<dbReference type="InterPro" id="IPR027417">
    <property type="entry name" value="P-loop_NTPase"/>
</dbReference>
<dbReference type="InterPro" id="IPR049052">
    <property type="entry name" value="nSTAND1"/>
</dbReference>
<dbReference type="SUPFAM" id="SSF50960">
    <property type="entry name" value="TolB, C-terminal domain"/>
    <property type="match status" value="1"/>
</dbReference>
<evidence type="ECO:0000259" key="6">
    <source>
        <dbReference type="Pfam" id="PF20703"/>
    </source>
</evidence>
<dbReference type="RefSeq" id="WP_033241913.1">
    <property type="nucleotide sequence ID" value="NZ_JBIRUQ010000001.1"/>
</dbReference>
<feature type="repeat" description="WD" evidence="3">
    <location>
        <begin position="883"/>
        <end position="915"/>
    </location>
</feature>
<proteinExistence type="predicted"/>
<dbReference type="PROSITE" id="PS00678">
    <property type="entry name" value="WD_REPEATS_1"/>
    <property type="match status" value="6"/>
</dbReference>